<feature type="binding site" evidence="12">
    <location>
        <position position="498"/>
    </location>
    <ligand>
        <name>Zn(2+)</name>
        <dbReference type="ChEBI" id="CHEBI:29105"/>
        <label>1</label>
    </ligand>
</feature>
<dbReference type="PANTHER" id="PTHR10340">
    <property type="entry name" value="SPHINGOMYELIN PHOSPHODIESTERASE"/>
    <property type="match status" value="1"/>
</dbReference>
<dbReference type="Proteomes" id="UP000504606">
    <property type="component" value="Unplaced"/>
</dbReference>
<keyword evidence="8 13" id="KW-1015">Disulfide bond</keyword>
<evidence type="ECO:0000256" key="12">
    <source>
        <dbReference type="PIRSR" id="PIRSR000948-1"/>
    </source>
</evidence>
<dbReference type="GO" id="GO:0016020">
    <property type="term" value="C:membrane"/>
    <property type="evidence" value="ECO:0007669"/>
    <property type="project" value="GOC"/>
</dbReference>
<feature type="signal peptide" evidence="14">
    <location>
        <begin position="1"/>
        <end position="21"/>
    </location>
</feature>
<feature type="binding site" evidence="12">
    <location>
        <position position="311"/>
    </location>
    <ligand>
        <name>Zn(2+)</name>
        <dbReference type="ChEBI" id="CHEBI:29105"/>
        <label>2</label>
    </ligand>
</feature>
<feature type="disulfide bond" evidence="13">
    <location>
        <begin position="422"/>
        <end position="470"/>
    </location>
</feature>
<evidence type="ECO:0000256" key="8">
    <source>
        <dbReference type="ARBA" id="ARBA00023157"/>
    </source>
</evidence>
<feature type="binding site" evidence="12">
    <location>
        <position position="235"/>
    </location>
    <ligand>
        <name>Zn(2+)</name>
        <dbReference type="ChEBI" id="CHEBI:29105"/>
        <label>1</label>
    </ligand>
</feature>
<feature type="disulfide bond" evidence="13">
    <location>
        <begin position="144"/>
        <end position="155"/>
    </location>
</feature>
<keyword evidence="3" id="KW-0964">Secreted</keyword>
<dbReference type="AlphaFoldDB" id="A0A6J1S1L2"/>
<feature type="binding site" evidence="12">
    <location>
        <position position="496"/>
    </location>
    <ligand>
        <name>Zn(2+)</name>
        <dbReference type="ChEBI" id="CHEBI:29105"/>
        <label>2</label>
    </ligand>
</feature>
<evidence type="ECO:0000259" key="15">
    <source>
        <dbReference type="PROSITE" id="PS50015"/>
    </source>
</evidence>
<gene>
    <name evidence="17" type="primary">LOC113203820</name>
</gene>
<dbReference type="InterPro" id="IPR011160">
    <property type="entry name" value="Sphingomy_PDE"/>
</dbReference>
<dbReference type="InterPro" id="IPR045473">
    <property type="entry name" value="ASM_C"/>
</dbReference>
<keyword evidence="6 11" id="KW-0378">Hydrolase</keyword>
<dbReference type="Pfam" id="PF00149">
    <property type="entry name" value="Metallophos"/>
    <property type="match status" value="1"/>
</dbReference>
<dbReference type="Gene3D" id="3.60.21.10">
    <property type="match status" value="2"/>
</dbReference>
<keyword evidence="11" id="KW-0326">Glycosidase</keyword>
<feature type="binding site" evidence="12">
    <location>
        <position position="237"/>
    </location>
    <ligand>
        <name>Zn(2+)</name>
        <dbReference type="ChEBI" id="CHEBI:29105"/>
        <label>1</label>
    </ligand>
</feature>
<dbReference type="GO" id="GO:0046872">
    <property type="term" value="F:metal ion binding"/>
    <property type="evidence" value="ECO:0007669"/>
    <property type="project" value="UniProtKB-KW"/>
</dbReference>
<dbReference type="RefSeq" id="XP_026274503.1">
    <property type="nucleotide sequence ID" value="XM_026418718.2"/>
</dbReference>
<evidence type="ECO:0000256" key="4">
    <source>
        <dbReference type="ARBA" id="ARBA00022723"/>
    </source>
</evidence>
<evidence type="ECO:0000256" key="7">
    <source>
        <dbReference type="ARBA" id="ARBA00022833"/>
    </source>
</evidence>
<sequence>MERLVVIFAVSSLALAGYSSSDEVPGKPLRVNSFGQHTEDLARTTTDLIDALGALEAARGTGTGPHRARRSAEVSAAHARLNRVMEDIRLPERMTFFSLESTGADARTPRVCRLCNAAAGAVIHAIRAQNKTGDALGELVIELCVRANVITPHICRGMIKANLEIVEYVVRNTKTLDGPFACSTIMRECADGTPAIKWTLDKAMGKKPPGKIHGTILDLTTPPEVEPYRILQITDYHWDTTYNPEGTIRCGEPTCCRRAQGDAKRPEDRAGKWGNYRACDIPWETVEDFIKHTQEKYLADGKVDLIYFTGDVIDHGVWDTSRETNVQILRNTFASMKQAFGDVRVLPIVGNHEPHPLNCFAPSDITDDVLSSRWLYEVLADVWIKKTRWLPETTRDTIMRGGFYTLLVEPGFRVVALNNMYCYPMNWWVLHNPVDPSGQLAWLVDVLLEAEEAGEKVHILSHIPAGSEDCLESWSREFAKIVDRFSATISAHFNGHTHVDDLVLFYDQNGRPNNVAYNGGSLTTYSDVNPNYKLYLVDGKNEQATWDVIDAELWGFNLTHANENPDKRPDWYRIYSFKETFGVKSMHPVHLETFIGSLATDRQMLQKYYWSHMLDSDPSHRRGCDQWCAERVICNSLKTVPGQNDHCQKFLNKRR</sequence>
<evidence type="ECO:0000256" key="3">
    <source>
        <dbReference type="ARBA" id="ARBA00022525"/>
    </source>
</evidence>
<evidence type="ECO:0000256" key="6">
    <source>
        <dbReference type="ARBA" id="ARBA00022801"/>
    </source>
</evidence>
<dbReference type="GO" id="GO:0005615">
    <property type="term" value="C:extracellular space"/>
    <property type="evidence" value="ECO:0007669"/>
    <property type="project" value="TreeGrafter"/>
</dbReference>
<dbReference type="GeneID" id="113203820"/>
<dbReference type="PANTHER" id="PTHR10340:SF29">
    <property type="entry name" value="SPHINGOMYELIN PHOSPHODIESTERASE"/>
    <property type="match status" value="1"/>
</dbReference>
<dbReference type="GO" id="GO:0016798">
    <property type="term" value="F:hydrolase activity, acting on glycosyl bonds"/>
    <property type="evidence" value="ECO:0007669"/>
    <property type="project" value="UniProtKB-KW"/>
</dbReference>
<comment type="similarity">
    <text evidence="2 11">Belongs to the acid sphingomyelinase family.</text>
</comment>
<proteinExistence type="inferred from homology"/>
<evidence type="ECO:0000256" key="1">
    <source>
        <dbReference type="ARBA" id="ARBA00004613"/>
    </source>
</evidence>
<dbReference type="CDD" id="cd00842">
    <property type="entry name" value="MPP_ASMase"/>
    <property type="match status" value="1"/>
</dbReference>
<evidence type="ECO:0000256" key="2">
    <source>
        <dbReference type="ARBA" id="ARBA00008234"/>
    </source>
</evidence>
<dbReference type="InterPro" id="IPR041805">
    <property type="entry name" value="ASMase/PPN1_MPP"/>
</dbReference>
<name>A0A6J1S1L2_FRAOC</name>
<dbReference type="Pfam" id="PF19272">
    <property type="entry name" value="ASMase_C"/>
    <property type="match status" value="1"/>
</dbReference>
<evidence type="ECO:0000313" key="17">
    <source>
        <dbReference type="RefSeq" id="XP_026274503.1"/>
    </source>
</evidence>
<comment type="catalytic activity">
    <reaction evidence="10">
        <text>a sphingomyelin + H2O = phosphocholine + an N-acylsphing-4-enine + H(+)</text>
        <dbReference type="Rhea" id="RHEA:19253"/>
        <dbReference type="ChEBI" id="CHEBI:15377"/>
        <dbReference type="ChEBI" id="CHEBI:15378"/>
        <dbReference type="ChEBI" id="CHEBI:17636"/>
        <dbReference type="ChEBI" id="CHEBI:52639"/>
        <dbReference type="ChEBI" id="CHEBI:295975"/>
        <dbReference type="EC" id="3.1.4.12"/>
    </reaction>
    <physiologicalReaction direction="left-to-right" evidence="10">
        <dbReference type="Rhea" id="RHEA:19254"/>
    </physiologicalReaction>
</comment>
<feature type="disulfide bond" evidence="13">
    <location>
        <begin position="256"/>
        <end position="279"/>
    </location>
</feature>
<feature type="disulfide bond" evidence="13">
    <location>
        <begin position="250"/>
        <end position="255"/>
    </location>
</feature>
<feature type="disulfide bond" evidence="13">
    <location>
        <begin position="624"/>
        <end position="628"/>
    </location>
</feature>
<evidence type="ECO:0000256" key="9">
    <source>
        <dbReference type="ARBA" id="ARBA00023180"/>
    </source>
</evidence>
<evidence type="ECO:0000256" key="5">
    <source>
        <dbReference type="ARBA" id="ARBA00022729"/>
    </source>
</evidence>
<dbReference type="GO" id="GO:0006685">
    <property type="term" value="P:sphingomyelin catabolic process"/>
    <property type="evidence" value="ECO:0007669"/>
    <property type="project" value="UniProtKB-UniRule"/>
</dbReference>
<dbReference type="PROSITE" id="PS50015">
    <property type="entry name" value="SAP_B"/>
    <property type="match status" value="1"/>
</dbReference>
<dbReference type="OrthoDB" id="282973at2759"/>
<evidence type="ECO:0000256" key="11">
    <source>
        <dbReference type="PIRNR" id="PIRNR000948"/>
    </source>
</evidence>
<feature type="disulfide bond" evidence="13">
    <location>
        <begin position="112"/>
        <end position="189"/>
    </location>
</feature>
<keyword evidence="7 12" id="KW-0862">Zinc</keyword>
<keyword evidence="4 12" id="KW-0479">Metal-binding</keyword>
<dbReference type="SUPFAM" id="SSF56300">
    <property type="entry name" value="Metallo-dependent phosphatases"/>
    <property type="match status" value="1"/>
</dbReference>
<evidence type="ECO:0000256" key="14">
    <source>
        <dbReference type="SAM" id="SignalP"/>
    </source>
</evidence>
<feature type="domain" description="Saposin B-type" evidence="15">
    <location>
        <begin position="108"/>
        <end position="193"/>
    </location>
</feature>
<keyword evidence="5 14" id="KW-0732">Signal</keyword>
<comment type="function">
    <text evidence="11">Converts sphingomyelin to ceramide.</text>
</comment>
<feature type="chain" id="PRO_5026821395" description="Sphingomyelin phosphodiesterase" evidence="14">
    <location>
        <begin position="22"/>
        <end position="655"/>
    </location>
</feature>
<keyword evidence="16" id="KW-1185">Reference proteome</keyword>
<dbReference type="InterPro" id="IPR004843">
    <property type="entry name" value="Calcineurin-like_PHP"/>
</dbReference>
<feature type="binding site" evidence="12">
    <location>
        <position position="311"/>
    </location>
    <ligand>
        <name>Zn(2+)</name>
        <dbReference type="ChEBI" id="CHEBI:29105"/>
        <label>1</label>
    </ligand>
</feature>
<evidence type="ECO:0000313" key="16">
    <source>
        <dbReference type="Proteomes" id="UP000504606"/>
    </source>
</evidence>
<evidence type="ECO:0000256" key="10">
    <source>
        <dbReference type="ARBA" id="ARBA00047268"/>
    </source>
</evidence>
<dbReference type="InterPro" id="IPR008139">
    <property type="entry name" value="SaposinB_dom"/>
</dbReference>
<dbReference type="InterPro" id="IPR029052">
    <property type="entry name" value="Metallo-depent_PP-like"/>
</dbReference>
<accession>A0A6J1S1L2</accession>
<dbReference type="KEGG" id="foc:113203820"/>
<dbReference type="GO" id="GO:0061750">
    <property type="term" value="F:acid sphingomyelin phosphodiesterase activity"/>
    <property type="evidence" value="ECO:0007669"/>
    <property type="project" value="TreeGrafter"/>
</dbReference>
<feature type="binding site" evidence="12">
    <location>
        <position position="351"/>
    </location>
    <ligand>
        <name>Zn(2+)</name>
        <dbReference type="ChEBI" id="CHEBI:29105"/>
        <label>2</label>
    </ligand>
</feature>
<dbReference type="EC" id="3.1.4.12" evidence="11"/>
<evidence type="ECO:0000256" key="13">
    <source>
        <dbReference type="PIRSR" id="PIRSR000948-2"/>
    </source>
</evidence>
<dbReference type="PIRSF" id="PIRSF000948">
    <property type="entry name" value="Sphingomy_PDE"/>
    <property type="match status" value="1"/>
</dbReference>
<protein>
    <recommendedName>
        <fullName evidence="11">Sphingomyelin phosphodiesterase</fullName>
        <ecNumber evidence="11">3.1.4.12</ecNumber>
    </recommendedName>
</protein>
<feature type="binding site" evidence="12">
    <location>
        <position position="462"/>
    </location>
    <ligand>
        <name>Zn(2+)</name>
        <dbReference type="ChEBI" id="CHEBI:29105"/>
        <label>2</label>
    </ligand>
</feature>
<dbReference type="GO" id="GO:0046513">
    <property type="term" value="P:ceramide biosynthetic process"/>
    <property type="evidence" value="ECO:0007669"/>
    <property type="project" value="TreeGrafter"/>
</dbReference>
<reference evidence="17" key="1">
    <citation type="submission" date="2025-08" db="UniProtKB">
        <authorList>
            <consortium name="RefSeq"/>
        </authorList>
    </citation>
    <scope>IDENTIFICATION</scope>
    <source>
        <tissue evidence="17">Whole organism</tissue>
    </source>
</reference>
<dbReference type="GO" id="GO:0005764">
    <property type="term" value="C:lysosome"/>
    <property type="evidence" value="ECO:0007669"/>
    <property type="project" value="TreeGrafter"/>
</dbReference>
<comment type="cofactor">
    <cofactor evidence="12">
        <name>Zn(2+)</name>
        <dbReference type="ChEBI" id="CHEBI:29105"/>
    </cofactor>
    <text evidence="12">Binds 2 Zn(2+) ions per subunit.</text>
</comment>
<comment type="subcellular location">
    <subcellularLocation>
        <location evidence="1">Secreted</location>
    </subcellularLocation>
</comment>
<keyword evidence="9" id="KW-0325">Glycoprotein</keyword>
<organism evidence="16 17">
    <name type="scientific">Frankliniella occidentalis</name>
    <name type="common">Western flower thrips</name>
    <name type="synonym">Euthrips occidentalis</name>
    <dbReference type="NCBI Taxonomy" id="133901"/>
    <lineage>
        <taxon>Eukaryota</taxon>
        <taxon>Metazoa</taxon>
        <taxon>Ecdysozoa</taxon>
        <taxon>Arthropoda</taxon>
        <taxon>Hexapoda</taxon>
        <taxon>Insecta</taxon>
        <taxon>Pterygota</taxon>
        <taxon>Neoptera</taxon>
        <taxon>Paraneoptera</taxon>
        <taxon>Thysanoptera</taxon>
        <taxon>Terebrantia</taxon>
        <taxon>Thripoidea</taxon>
        <taxon>Thripidae</taxon>
        <taxon>Frankliniella</taxon>
    </lineage>
</organism>